<dbReference type="Proteomes" id="UP000282574">
    <property type="component" value="Unassembled WGS sequence"/>
</dbReference>
<evidence type="ECO:0000313" key="4">
    <source>
        <dbReference type="Proteomes" id="UP000282574"/>
    </source>
</evidence>
<proteinExistence type="predicted"/>
<evidence type="ECO:0000256" key="1">
    <source>
        <dbReference type="ARBA" id="ARBA00022723"/>
    </source>
</evidence>
<keyword evidence="1" id="KW-0479">Metal-binding</keyword>
<sequence>MREAFMTLGTMNHLCLTVKSLEQSEPFYDAILGFMGYQQVEKNDIYIMWWLQDAGAIEITVANPDSPNKFHDRYSPGFHHLAFNADSREQVDNLYKLVQEMGATVLDPPAEYQYSPGYYAVFFADPDGLKLELVHMPVLPE</sequence>
<dbReference type="EMBL" id="RSCK01000017">
    <property type="protein sequence ID" value="RUT12115.1"/>
    <property type="molecule type" value="Genomic_DNA"/>
</dbReference>
<name>A0AB37UL36_9CYAN</name>
<dbReference type="PANTHER" id="PTHR36113">
    <property type="entry name" value="LYASE, PUTATIVE-RELATED-RELATED"/>
    <property type="match status" value="1"/>
</dbReference>
<dbReference type="InterPro" id="IPR051332">
    <property type="entry name" value="Fosfomycin_Res_Enzymes"/>
</dbReference>
<dbReference type="Gene3D" id="3.10.180.10">
    <property type="entry name" value="2,3-Dihydroxybiphenyl 1,2-Dioxygenase, domain 1"/>
    <property type="match status" value="1"/>
</dbReference>
<dbReference type="AlphaFoldDB" id="A0AB37UL36"/>
<dbReference type="SUPFAM" id="SSF54593">
    <property type="entry name" value="Glyoxalase/Bleomycin resistance protein/Dihydroxybiphenyl dioxygenase"/>
    <property type="match status" value="1"/>
</dbReference>
<gene>
    <name evidence="3" type="ORF">DSM107010_25300</name>
</gene>
<evidence type="ECO:0000259" key="2">
    <source>
        <dbReference type="PROSITE" id="PS51819"/>
    </source>
</evidence>
<reference evidence="3 4" key="1">
    <citation type="journal article" date="2019" name="Genome Biol. Evol.">
        <title>Day and night: Metabolic profiles and evolutionary relationships of six axenic non-marine cyanobacteria.</title>
        <authorList>
            <person name="Will S.E."/>
            <person name="Henke P."/>
            <person name="Boedeker C."/>
            <person name="Huang S."/>
            <person name="Brinkmann H."/>
            <person name="Rohde M."/>
            <person name="Jarek M."/>
            <person name="Friedl T."/>
            <person name="Seufert S."/>
            <person name="Schumacher M."/>
            <person name="Overmann J."/>
            <person name="Neumann-Schaal M."/>
            <person name="Petersen J."/>
        </authorList>
    </citation>
    <scope>NUCLEOTIDE SEQUENCE [LARGE SCALE GENOMIC DNA]</scope>
    <source>
        <strain evidence="3 4">SAG 39.79</strain>
    </source>
</reference>
<keyword evidence="4" id="KW-1185">Reference proteome</keyword>
<dbReference type="InterPro" id="IPR029068">
    <property type="entry name" value="Glyas_Bleomycin-R_OHBP_Dase"/>
</dbReference>
<feature type="domain" description="VOC" evidence="2">
    <location>
        <begin position="10"/>
        <end position="136"/>
    </location>
</feature>
<comment type="caution">
    <text evidence="3">The sequence shown here is derived from an EMBL/GenBank/DDBJ whole genome shotgun (WGS) entry which is preliminary data.</text>
</comment>
<dbReference type="PANTHER" id="PTHR36113:SF6">
    <property type="entry name" value="FOSFOMYCIN RESISTANCE PROTEIN FOSX"/>
    <property type="match status" value="1"/>
</dbReference>
<dbReference type="GO" id="GO:0046872">
    <property type="term" value="F:metal ion binding"/>
    <property type="evidence" value="ECO:0007669"/>
    <property type="project" value="UniProtKB-KW"/>
</dbReference>
<dbReference type="InterPro" id="IPR004360">
    <property type="entry name" value="Glyas_Fos-R_dOase_dom"/>
</dbReference>
<protein>
    <submittedName>
        <fullName evidence="3">Glyoxalase</fullName>
    </submittedName>
</protein>
<organism evidence="3 4">
    <name type="scientific">Chroococcidiopsis cubana SAG 39.79</name>
    <dbReference type="NCBI Taxonomy" id="388085"/>
    <lineage>
        <taxon>Bacteria</taxon>
        <taxon>Bacillati</taxon>
        <taxon>Cyanobacteriota</taxon>
        <taxon>Cyanophyceae</taxon>
        <taxon>Chroococcidiopsidales</taxon>
        <taxon>Chroococcidiopsidaceae</taxon>
        <taxon>Chroococcidiopsis</taxon>
    </lineage>
</organism>
<accession>A0AB37UL36</accession>
<evidence type="ECO:0000313" key="3">
    <source>
        <dbReference type="EMBL" id="RUT12115.1"/>
    </source>
</evidence>
<dbReference type="InterPro" id="IPR037523">
    <property type="entry name" value="VOC_core"/>
</dbReference>
<dbReference type="PROSITE" id="PS51819">
    <property type="entry name" value="VOC"/>
    <property type="match status" value="1"/>
</dbReference>
<dbReference type="Pfam" id="PF00903">
    <property type="entry name" value="Glyoxalase"/>
    <property type="match status" value="1"/>
</dbReference>